<dbReference type="EMBL" id="OZ037952">
    <property type="protein sequence ID" value="CAL1717007.1"/>
    <property type="molecule type" value="Genomic_DNA"/>
</dbReference>
<dbReference type="Gene3D" id="3.80.10.10">
    <property type="entry name" value="Ribonuclease Inhibitor"/>
    <property type="match status" value="1"/>
</dbReference>
<organism evidence="2 3">
    <name type="scientific">Somion occarium</name>
    <dbReference type="NCBI Taxonomy" id="3059160"/>
    <lineage>
        <taxon>Eukaryota</taxon>
        <taxon>Fungi</taxon>
        <taxon>Dikarya</taxon>
        <taxon>Basidiomycota</taxon>
        <taxon>Agaricomycotina</taxon>
        <taxon>Agaricomycetes</taxon>
        <taxon>Polyporales</taxon>
        <taxon>Cerrenaceae</taxon>
        <taxon>Somion</taxon>
    </lineage>
</organism>
<feature type="domain" description="F-box" evidence="1">
    <location>
        <begin position="196"/>
        <end position="245"/>
    </location>
</feature>
<gene>
    <name evidence="2" type="ORF">GFSPODELE1_LOCUS11010</name>
</gene>
<proteinExistence type="predicted"/>
<dbReference type="InterPro" id="IPR032675">
    <property type="entry name" value="LRR_dom_sf"/>
</dbReference>
<dbReference type="InterPro" id="IPR001810">
    <property type="entry name" value="F-box_dom"/>
</dbReference>
<name>A0ABP1EBK0_9APHY</name>
<evidence type="ECO:0000313" key="2">
    <source>
        <dbReference type="EMBL" id="CAL1717007.1"/>
    </source>
</evidence>
<protein>
    <recommendedName>
        <fullName evidence="1">F-box domain-containing protein</fullName>
    </recommendedName>
</protein>
<dbReference type="Proteomes" id="UP001497453">
    <property type="component" value="Chromosome 9"/>
</dbReference>
<evidence type="ECO:0000313" key="3">
    <source>
        <dbReference type="Proteomes" id="UP001497453"/>
    </source>
</evidence>
<dbReference type="InterPro" id="IPR036047">
    <property type="entry name" value="F-box-like_dom_sf"/>
</dbReference>
<reference evidence="3" key="1">
    <citation type="submission" date="2024-04" db="EMBL/GenBank/DDBJ databases">
        <authorList>
            <person name="Shaw F."/>
            <person name="Minotto A."/>
        </authorList>
    </citation>
    <scope>NUCLEOTIDE SEQUENCE [LARGE SCALE GENOMIC DNA]</scope>
</reference>
<accession>A0ABP1EBK0</accession>
<sequence>MDSDDERDIQEFNVASVQLPMSEVIHVAERQDSLFDGPELKPFQREQKATRYRAIYDRMCELGFTRQLSNRDHNDDDFTGPIRLRRFFQTVRGFHSGSLDLTGRHEPRYRSIFGRWIKFLQDLYQIRQYTISSGAARKANGVVSSAEINMKSSEILFNFQSKWHTGRRFFSLAGLLKDTDELLNFLTKHPSPLLQRRCLHDLPPELIHHIMELSDPVNARRLGYTSRFFRSISLRYIYDEYWLILDPRVGDFVTSDGDVDAPPELLTEYVLKAQTTFLTRAGFICDNPYVWKNLRTLHISGCWRLPQLQVEVMQNDTIRQLYYQPIFEGICAVLSRTAELRALNMANFKIPLEVANTITSLPNLRTLDLSGCQPLFGDVLTPSQSATNLVIFMQDNLDSWRILFGMKNIRVLHVHTCMDSQTSSLPFALSDAANPFKTVERLIYVNLSHVDVFRLCSWIREANPGQHSRLTHVKLTYPGDRRFDAVELAEILNALRGAPMEYFILDGVGFAEASLLEWIAAAFPNLYSLTLFYIRNVRDFCDIYWPSTDREYARAMSGFTRLKYFKWNQCFEYWPDAYISAIPFLFSDDRGTDESDEDDDESDVYMGAASQNTVKLFATYCRTLEYVAFMQRNWARAEYHISRSAADFITLTAEDADQRSYDRRISWHNPEHGDDSWNL</sequence>
<keyword evidence="3" id="KW-1185">Reference proteome</keyword>
<dbReference type="SUPFAM" id="SSF52047">
    <property type="entry name" value="RNI-like"/>
    <property type="match status" value="1"/>
</dbReference>
<dbReference type="SUPFAM" id="SSF81383">
    <property type="entry name" value="F-box domain"/>
    <property type="match status" value="1"/>
</dbReference>
<evidence type="ECO:0000259" key="1">
    <source>
        <dbReference type="PROSITE" id="PS50181"/>
    </source>
</evidence>
<dbReference type="PROSITE" id="PS50181">
    <property type="entry name" value="FBOX"/>
    <property type="match status" value="1"/>
</dbReference>